<reference evidence="2 3" key="1">
    <citation type="submission" date="2019-03" db="EMBL/GenBank/DDBJ databases">
        <title>Genomic Encyclopedia of Type Strains, Phase IV (KMG-IV): sequencing the most valuable type-strain genomes for metagenomic binning, comparative biology and taxonomic classification.</title>
        <authorList>
            <person name="Goeker M."/>
        </authorList>
    </citation>
    <scope>NUCLEOTIDE SEQUENCE [LARGE SCALE GENOMIC DNA]</scope>
    <source>
        <strain evidence="2 3">DSM 104836</strain>
    </source>
</reference>
<name>A0A4R3J974_9RHOB</name>
<keyword evidence="3" id="KW-1185">Reference proteome</keyword>
<dbReference type="Pfam" id="PF09898">
    <property type="entry name" value="DUF2125"/>
    <property type="match status" value="1"/>
</dbReference>
<evidence type="ECO:0000313" key="2">
    <source>
        <dbReference type="EMBL" id="TCS61955.1"/>
    </source>
</evidence>
<evidence type="ECO:0000256" key="1">
    <source>
        <dbReference type="SAM" id="SignalP"/>
    </source>
</evidence>
<dbReference type="Proteomes" id="UP000295696">
    <property type="component" value="Unassembled WGS sequence"/>
</dbReference>
<keyword evidence="1" id="KW-0732">Signal</keyword>
<proteinExistence type="predicted"/>
<dbReference type="AlphaFoldDB" id="A0A4R3J974"/>
<sequence>MPRYSAFMYSAALSVAVVAAPPAFADVTPQQVWDDIEAYMTSFGYEVAGTETLSGSTLSVKDMVLTMDIPDGEGVLSFSAADVVLEDAGNGSVRVSFPADMPITLNMTEVPDGEPFDLTIDYTQDGLEMIVSGTPGDLTYDYTADSLGMRLTELVVDGEVLGRDVARADITLTDISGNAQVTVADIRTISQVLKAASVDYDIAFNDPEAEGSALFAGSMAGLLFEGSTSIPLDMDPEDMPAMLAAGFAVDGTFGHSGGSGSFAVTEDGEVTTGRTSSGSGTLQVTMNADALAYSGRTTDVEMSMTGGELPFPVETAMSETAINLTLPTSKGDEPSDVAFGVNLAGFTMSDMLWNIFDPGKALPRDPATLAFDLTGKVKMLVELMDAEQMAMMDRENALPAEPQSLTLSGLLVEAIGARLTGEGSFTFDNTDLETFDGMPRPTGTLNLTLDGANAVLDRLIAAGLMKQQDAMGARMMLSMFAVAGSGEDQLKSTLEINESGQILANGQRIR</sequence>
<accession>A0A4R3J974</accession>
<dbReference type="InterPro" id="IPR018666">
    <property type="entry name" value="DUF2125"/>
</dbReference>
<dbReference type="EMBL" id="SLZU01000010">
    <property type="protein sequence ID" value="TCS61955.1"/>
    <property type="molecule type" value="Genomic_DNA"/>
</dbReference>
<feature type="chain" id="PRO_5020213872" evidence="1">
    <location>
        <begin position="26"/>
        <end position="510"/>
    </location>
</feature>
<feature type="signal peptide" evidence="1">
    <location>
        <begin position="1"/>
        <end position="25"/>
    </location>
</feature>
<gene>
    <name evidence="2" type="ORF">EDD52_110129</name>
</gene>
<protein>
    <submittedName>
        <fullName evidence="2">Uncharacterized protein DUF2125</fullName>
    </submittedName>
</protein>
<comment type="caution">
    <text evidence="2">The sequence shown here is derived from an EMBL/GenBank/DDBJ whole genome shotgun (WGS) entry which is preliminary data.</text>
</comment>
<dbReference type="RefSeq" id="WP_132246122.1">
    <property type="nucleotide sequence ID" value="NZ_SLZU01000010.1"/>
</dbReference>
<dbReference type="OrthoDB" id="7791409at2"/>
<organism evidence="2 3">
    <name type="scientific">Primorskyibacter sedentarius</name>
    <dbReference type="NCBI Taxonomy" id="745311"/>
    <lineage>
        <taxon>Bacteria</taxon>
        <taxon>Pseudomonadati</taxon>
        <taxon>Pseudomonadota</taxon>
        <taxon>Alphaproteobacteria</taxon>
        <taxon>Rhodobacterales</taxon>
        <taxon>Roseobacteraceae</taxon>
        <taxon>Primorskyibacter</taxon>
    </lineage>
</organism>
<evidence type="ECO:0000313" key="3">
    <source>
        <dbReference type="Proteomes" id="UP000295696"/>
    </source>
</evidence>